<dbReference type="HOGENOM" id="CLU_953863_0_0_1"/>
<protein>
    <submittedName>
        <fullName evidence="2">Uncharacterized protein</fullName>
    </submittedName>
</protein>
<keyword evidence="3" id="KW-1185">Reference proteome</keyword>
<dbReference type="InParanoid" id="G0NWD4"/>
<dbReference type="AlphaFoldDB" id="G0NWD4"/>
<dbReference type="eggNOG" id="ENOG502R1I5">
    <property type="taxonomic scope" value="Eukaryota"/>
</dbReference>
<organism evidence="3">
    <name type="scientific">Caenorhabditis brenneri</name>
    <name type="common">Nematode worm</name>
    <dbReference type="NCBI Taxonomy" id="135651"/>
    <lineage>
        <taxon>Eukaryota</taxon>
        <taxon>Metazoa</taxon>
        <taxon>Ecdysozoa</taxon>
        <taxon>Nematoda</taxon>
        <taxon>Chromadorea</taxon>
        <taxon>Rhabditida</taxon>
        <taxon>Rhabditina</taxon>
        <taxon>Rhabditomorpha</taxon>
        <taxon>Rhabditoidea</taxon>
        <taxon>Rhabditidae</taxon>
        <taxon>Peloderinae</taxon>
        <taxon>Caenorhabditis</taxon>
    </lineage>
</organism>
<sequence length="292" mass="34403">MADSNDCLNQELQEIDKVLRKEANKKKELSELKHEIEEIHENHAAMDHQQRLNVVENTWKIQIEMEKERLKTIEEHRDSELELLAEQFENGHMEMFTIHQLLSYYNQESVSNAVRHSSRKLLRNFNKFERLVDDCLEEVTLPLSQTNLRLKPPIKIIEASPALQKFSEAVQSFQDNCPGKLPFEYLVLQRKVSRKCHMIQTTMNQIFTEHEVYQKKFGSSWKRFIGSKEARIDILRVLKTHYGQLNITMTELKELMEQFDSEALSENFNMLSLDYKDSNSVSDDESSISEHL</sequence>
<evidence type="ECO:0000256" key="1">
    <source>
        <dbReference type="SAM" id="Coils"/>
    </source>
</evidence>
<keyword evidence="1" id="KW-0175">Coiled coil</keyword>
<gene>
    <name evidence="2" type="ORF">CAEBREN_04506</name>
</gene>
<name>G0NWD4_CAEBE</name>
<dbReference type="EMBL" id="GL379963">
    <property type="protein sequence ID" value="EGT38696.1"/>
    <property type="molecule type" value="Genomic_DNA"/>
</dbReference>
<proteinExistence type="predicted"/>
<dbReference type="Proteomes" id="UP000008068">
    <property type="component" value="Unassembled WGS sequence"/>
</dbReference>
<accession>G0NWD4</accession>
<feature type="coiled-coil region" evidence="1">
    <location>
        <begin position="5"/>
        <end position="49"/>
    </location>
</feature>
<evidence type="ECO:0000313" key="3">
    <source>
        <dbReference type="Proteomes" id="UP000008068"/>
    </source>
</evidence>
<evidence type="ECO:0000313" key="2">
    <source>
        <dbReference type="EMBL" id="EGT38696.1"/>
    </source>
</evidence>
<reference evidence="3" key="1">
    <citation type="submission" date="2011-07" db="EMBL/GenBank/DDBJ databases">
        <authorList>
            <consortium name="Caenorhabditis brenneri Sequencing and Analysis Consortium"/>
            <person name="Wilson R.K."/>
        </authorList>
    </citation>
    <scope>NUCLEOTIDE SEQUENCE [LARGE SCALE GENOMIC DNA]</scope>
    <source>
        <strain evidence="3">PB2801</strain>
    </source>
</reference>